<keyword evidence="3 6" id="KW-0489">Methyltransferase</keyword>
<dbReference type="PANTHER" id="PTHR31760">
    <property type="entry name" value="S-ADENOSYL-L-METHIONINE-DEPENDENT METHYLTRANSFERASES SUPERFAMILY PROTEIN"/>
    <property type="match status" value="1"/>
</dbReference>
<keyword evidence="1 6" id="KW-0963">Cytoplasm</keyword>
<comment type="caution">
    <text evidence="6">Lacks conserved residue(s) required for the propagation of feature annotation.</text>
</comment>
<dbReference type="Gene3D" id="3.40.50.150">
    <property type="entry name" value="Vaccinia Virus protein VP39"/>
    <property type="match status" value="1"/>
</dbReference>
<dbReference type="RefSeq" id="WP_245925207.1">
    <property type="nucleotide sequence ID" value="NZ_PVTD01000012.1"/>
</dbReference>
<sequence length="210" mass="23299">MRNPIDSFQRVVGLDVSRETLDRLGHHHDLLRKWNPAINLVSAGSLDDSWTRHIVDSAQVFLARPSDVGHWLDLGTGGGFPGLVCAVLAAEIAPNLRFTFVESDKRKATFLMTVIRETGVQATVATKRIEDLKPQEADILSARALAPLEKLLQFADRHLLTTGTCLFPKGSRSEEEVLQAQANWRFKLVKKPSITDPKATILVVGDIQRD</sequence>
<dbReference type="Proteomes" id="UP000239480">
    <property type="component" value="Unassembled WGS sequence"/>
</dbReference>
<evidence type="ECO:0000256" key="2">
    <source>
        <dbReference type="ARBA" id="ARBA00022552"/>
    </source>
</evidence>
<comment type="subcellular location">
    <subcellularLocation>
        <location evidence="6">Cytoplasm</location>
    </subcellularLocation>
</comment>
<organism evidence="7 8">
    <name type="scientific">Aliiruegeria haliotis</name>
    <dbReference type="NCBI Taxonomy" id="1280846"/>
    <lineage>
        <taxon>Bacteria</taxon>
        <taxon>Pseudomonadati</taxon>
        <taxon>Pseudomonadota</taxon>
        <taxon>Alphaproteobacteria</taxon>
        <taxon>Rhodobacterales</taxon>
        <taxon>Roseobacteraceae</taxon>
        <taxon>Aliiruegeria</taxon>
    </lineage>
</organism>
<comment type="caution">
    <text evidence="7">The sequence shown here is derived from an EMBL/GenBank/DDBJ whole genome shotgun (WGS) entry which is preliminary data.</text>
</comment>
<keyword evidence="5 6" id="KW-0949">S-adenosyl-L-methionine</keyword>
<dbReference type="GO" id="GO:0005829">
    <property type="term" value="C:cytosol"/>
    <property type="evidence" value="ECO:0007669"/>
    <property type="project" value="TreeGrafter"/>
</dbReference>
<evidence type="ECO:0000256" key="3">
    <source>
        <dbReference type="ARBA" id="ARBA00022603"/>
    </source>
</evidence>
<comment type="function">
    <text evidence="6">Specifically methylates the N7 position of guanine in position 527 of 16S rRNA.</text>
</comment>
<evidence type="ECO:0000256" key="4">
    <source>
        <dbReference type="ARBA" id="ARBA00022679"/>
    </source>
</evidence>
<evidence type="ECO:0000313" key="7">
    <source>
        <dbReference type="EMBL" id="PRY20685.1"/>
    </source>
</evidence>
<accession>A0A2T0RHP3</accession>
<dbReference type="HAMAP" id="MF_00074">
    <property type="entry name" value="16SrRNA_methyltr_G"/>
    <property type="match status" value="1"/>
</dbReference>
<gene>
    <name evidence="6" type="primary">rsmG</name>
    <name evidence="7" type="ORF">CLV78_11258</name>
</gene>
<dbReference type="EC" id="2.1.1.170" evidence="6"/>
<dbReference type="NCBIfam" id="TIGR00138">
    <property type="entry name" value="rsmG_gidB"/>
    <property type="match status" value="1"/>
</dbReference>
<dbReference type="SUPFAM" id="SSF53335">
    <property type="entry name" value="S-adenosyl-L-methionine-dependent methyltransferases"/>
    <property type="match status" value="1"/>
</dbReference>
<keyword evidence="2 6" id="KW-0698">rRNA processing</keyword>
<dbReference type="PIRSF" id="PIRSF003078">
    <property type="entry name" value="GidB"/>
    <property type="match status" value="1"/>
</dbReference>
<feature type="binding site" evidence="6">
    <location>
        <begin position="129"/>
        <end position="130"/>
    </location>
    <ligand>
        <name>S-adenosyl-L-methionine</name>
        <dbReference type="ChEBI" id="CHEBI:59789"/>
    </ligand>
</feature>
<comment type="catalytic activity">
    <reaction evidence="6">
        <text>guanosine(527) in 16S rRNA + S-adenosyl-L-methionine = N(7)-methylguanosine(527) in 16S rRNA + S-adenosyl-L-homocysteine</text>
        <dbReference type="Rhea" id="RHEA:42732"/>
        <dbReference type="Rhea" id="RHEA-COMP:10209"/>
        <dbReference type="Rhea" id="RHEA-COMP:10210"/>
        <dbReference type="ChEBI" id="CHEBI:57856"/>
        <dbReference type="ChEBI" id="CHEBI:59789"/>
        <dbReference type="ChEBI" id="CHEBI:74269"/>
        <dbReference type="ChEBI" id="CHEBI:74480"/>
        <dbReference type="EC" id="2.1.1.170"/>
    </reaction>
</comment>
<dbReference type="Pfam" id="PF02527">
    <property type="entry name" value="GidB"/>
    <property type="match status" value="1"/>
</dbReference>
<dbReference type="InterPro" id="IPR003682">
    <property type="entry name" value="rRNA_ssu_MeTfrase_G"/>
</dbReference>
<feature type="binding site" evidence="6">
    <location>
        <position position="75"/>
    </location>
    <ligand>
        <name>S-adenosyl-L-methionine</name>
        <dbReference type="ChEBI" id="CHEBI:59789"/>
    </ligand>
</feature>
<dbReference type="InterPro" id="IPR029063">
    <property type="entry name" value="SAM-dependent_MTases_sf"/>
</dbReference>
<evidence type="ECO:0000313" key="8">
    <source>
        <dbReference type="Proteomes" id="UP000239480"/>
    </source>
</evidence>
<evidence type="ECO:0000256" key="6">
    <source>
        <dbReference type="HAMAP-Rule" id="MF_00074"/>
    </source>
</evidence>
<dbReference type="PANTHER" id="PTHR31760:SF0">
    <property type="entry name" value="S-ADENOSYL-L-METHIONINE-DEPENDENT METHYLTRANSFERASES SUPERFAMILY PROTEIN"/>
    <property type="match status" value="1"/>
</dbReference>
<evidence type="ECO:0000256" key="1">
    <source>
        <dbReference type="ARBA" id="ARBA00022490"/>
    </source>
</evidence>
<keyword evidence="8" id="KW-1185">Reference proteome</keyword>
<protein>
    <recommendedName>
        <fullName evidence="6">Ribosomal RNA small subunit methyltransferase G</fullName>
        <ecNumber evidence="6">2.1.1.170</ecNumber>
    </recommendedName>
    <alternativeName>
        <fullName evidence="6">16S rRNA 7-methylguanosine methyltransferase</fullName>
        <shortName evidence="6">16S rRNA m7G methyltransferase</shortName>
    </alternativeName>
</protein>
<comment type="similarity">
    <text evidence="6">Belongs to the methyltransferase superfamily. RNA methyltransferase RsmG family.</text>
</comment>
<reference evidence="7 8" key="1">
    <citation type="submission" date="2018-03" db="EMBL/GenBank/DDBJ databases">
        <title>Genomic Encyclopedia of Archaeal and Bacterial Type Strains, Phase II (KMG-II): from individual species to whole genera.</title>
        <authorList>
            <person name="Goeker M."/>
        </authorList>
    </citation>
    <scope>NUCLEOTIDE SEQUENCE [LARGE SCALE GENOMIC DNA]</scope>
    <source>
        <strain evidence="7 8">DSM 29328</strain>
    </source>
</reference>
<dbReference type="GO" id="GO:0070043">
    <property type="term" value="F:rRNA (guanine-N7-)-methyltransferase activity"/>
    <property type="evidence" value="ECO:0007669"/>
    <property type="project" value="UniProtKB-UniRule"/>
</dbReference>
<dbReference type="EMBL" id="PVTD01000012">
    <property type="protein sequence ID" value="PRY20685.1"/>
    <property type="molecule type" value="Genomic_DNA"/>
</dbReference>
<evidence type="ECO:0000256" key="5">
    <source>
        <dbReference type="ARBA" id="ARBA00022691"/>
    </source>
</evidence>
<dbReference type="AlphaFoldDB" id="A0A2T0RHP3"/>
<proteinExistence type="inferred from homology"/>
<keyword evidence="4 6" id="KW-0808">Transferase</keyword>
<feature type="binding site" evidence="6">
    <location>
        <position position="143"/>
    </location>
    <ligand>
        <name>S-adenosyl-L-methionine</name>
        <dbReference type="ChEBI" id="CHEBI:59789"/>
    </ligand>
</feature>
<feature type="binding site" evidence="6">
    <location>
        <position position="80"/>
    </location>
    <ligand>
        <name>S-adenosyl-L-methionine</name>
        <dbReference type="ChEBI" id="CHEBI:59789"/>
    </ligand>
</feature>
<name>A0A2T0RHP3_9RHOB</name>